<geneLocation type="plasmid" evidence="2 3">
    <name>pJCM15296</name>
</geneLocation>
<evidence type="ECO:0000256" key="1">
    <source>
        <dbReference type="SAM" id="Phobius"/>
    </source>
</evidence>
<dbReference type="EMBL" id="AP022578">
    <property type="protein sequence ID" value="BBX88119.1"/>
    <property type="molecule type" value="Genomic_DNA"/>
</dbReference>
<reference evidence="2 3" key="1">
    <citation type="journal article" date="2019" name="Emerg. Microbes Infect.">
        <title>Comprehensive subspecies identification of 175 nontuberculous mycobacteria species based on 7547 genomic profiles.</title>
        <authorList>
            <person name="Matsumoto Y."/>
            <person name="Kinjo T."/>
            <person name="Motooka D."/>
            <person name="Nabeya D."/>
            <person name="Jung N."/>
            <person name="Uechi K."/>
            <person name="Horii T."/>
            <person name="Iida T."/>
            <person name="Fujita J."/>
            <person name="Nakamura S."/>
        </authorList>
    </citation>
    <scope>NUCLEOTIDE SEQUENCE [LARGE SCALE GENOMIC DNA]</scope>
    <source>
        <strain evidence="2 3">JCM 15296</strain>
        <plasmid evidence="2">pJCM15296</plasmid>
    </source>
</reference>
<proteinExistence type="predicted"/>
<organism evidence="2 3">
    <name type="scientific">Mycolicibacterium aubagnense</name>
    <dbReference type="NCBI Taxonomy" id="319707"/>
    <lineage>
        <taxon>Bacteria</taxon>
        <taxon>Bacillati</taxon>
        <taxon>Actinomycetota</taxon>
        <taxon>Actinomycetes</taxon>
        <taxon>Mycobacteriales</taxon>
        <taxon>Mycobacteriaceae</taxon>
        <taxon>Mycolicibacterium</taxon>
    </lineage>
</organism>
<protein>
    <recommendedName>
        <fullName evidence="4">Integral membrane protein</fullName>
    </recommendedName>
</protein>
<dbReference type="Proteomes" id="UP000465609">
    <property type="component" value="Plasmid pJCM15296"/>
</dbReference>
<sequence>MQLSSYREREAAVTRWTSVHWLVAAAGAAVVWLAIGIPTGLLATPWYTRMTPPTWWSYLVWVATAVMSGLFIATYVRRPGAGPVQRRTGAGAVANIGSLLAVGCPVCNKLVVAAVGISGALSMWAPLQPLIAIASLLALGWALRRRLTARDVCPLPAP</sequence>
<feature type="transmembrane region" description="Helical" evidence="1">
    <location>
        <begin position="55"/>
        <end position="76"/>
    </location>
</feature>
<evidence type="ECO:0008006" key="4">
    <source>
        <dbReference type="Google" id="ProtNLM"/>
    </source>
</evidence>
<feature type="transmembrane region" description="Helical" evidence="1">
    <location>
        <begin position="96"/>
        <end position="117"/>
    </location>
</feature>
<keyword evidence="1" id="KW-0812">Transmembrane</keyword>
<name>A0ABM7IMT2_9MYCO</name>
<evidence type="ECO:0000313" key="3">
    <source>
        <dbReference type="Proteomes" id="UP000465609"/>
    </source>
</evidence>
<keyword evidence="1" id="KW-1133">Transmembrane helix</keyword>
<gene>
    <name evidence="2" type="ORF">MAUB_63200</name>
</gene>
<keyword evidence="2" id="KW-0614">Plasmid</keyword>
<feature type="transmembrane region" description="Helical" evidence="1">
    <location>
        <begin position="123"/>
        <end position="143"/>
    </location>
</feature>
<evidence type="ECO:0000313" key="2">
    <source>
        <dbReference type="EMBL" id="BBX88119.1"/>
    </source>
</evidence>
<accession>A0ABM7IMT2</accession>
<keyword evidence="1" id="KW-0472">Membrane</keyword>
<keyword evidence="3" id="KW-1185">Reference proteome</keyword>
<feature type="transmembrane region" description="Helical" evidence="1">
    <location>
        <begin position="21"/>
        <end position="43"/>
    </location>
</feature>